<organism evidence="10 11">
    <name type="scientific">Dissophora globulifera</name>
    <dbReference type="NCBI Taxonomy" id="979702"/>
    <lineage>
        <taxon>Eukaryota</taxon>
        <taxon>Fungi</taxon>
        <taxon>Fungi incertae sedis</taxon>
        <taxon>Mucoromycota</taxon>
        <taxon>Mortierellomycotina</taxon>
        <taxon>Mortierellomycetes</taxon>
        <taxon>Mortierellales</taxon>
        <taxon>Mortierellaceae</taxon>
        <taxon>Dissophora</taxon>
    </lineage>
</organism>
<comment type="subcellular location">
    <subcellularLocation>
        <location evidence="1">Membrane</location>
        <topology evidence="1">Multi-pass membrane protein</topology>
    </subcellularLocation>
</comment>
<protein>
    <recommendedName>
        <fullName evidence="9">Ion transport domain-containing protein</fullName>
    </recommendedName>
</protein>
<evidence type="ECO:0000256" key="8">
    <source>
        <dbReference type="SAM" id="Phobius"/>
    </source>
</evidence>
<gene>
    <name evidence="10" type="ORF">BGZ99_000452</name>
</gene>
<keyword evidence="11" id="KW-1185">Reference proteome</keyword>
<feature type="region of interest" description="Disordered" evidence="7">
    <location>
        <begin position="1"/>
        <end position="31"/>
    </location>
</feature>
<evidence type="ECO:0000256" key="4">
    <source>
        <dbReference type="ARBA" id="ARBA00022989"/>
    </source>
</evidence>
<keyword evidence="6" id="KW-0175">Coiled coil</keyword>
<dbReference type="InterPro" id="IPR024862">
    <property type="entry name" value="TRPV"/>
</dbReference>
<keyword evidence="2 8" id="KW-0812">Transmembrane</keyword>
<proteinExistence type="predicted"/>
<dbReference type="PANTHER" id="PTHR10582:SF2">
    <property type="entry name" value="INACTIVE"/>
    <property type="match status" value="1"/>
</dbReference>
<evidence type="ECO:0000259" key="9">
    <source>
        <dbReference type="Pfam" id="PF00520"/>
    </source>
</evidence>
<feature type="compositionally biased region" description="Polar residues" evidence="7">
    <location>
        <begin position="1"/>
        <end position="10"/>
    </location>
</feature>
<keyword evidence="5 8" id="KW-0472">Membrane</keyword>
<keyword evidence="3" id="KW-0677">Repeat</keyword>
<accession>A0A9P6RTN6</accession>
<feature type="transmembrane region" description="Helical" evidence="8">
    <location>
        <begin position="1224"/>
        <end position="1244"/>
    </location>
</feature>
<reference evidence="10" key="1">
    <citation type="journal article" date="2020" name="Fungal Divers.">
        <title>Resolving the Mortierellaceae phylogeny through synthesis of multi-gene phylogenetics and phylogenomics.</title>
        <authorList>
            <person name="Vandepol N."/>
            <person name="Liber J."/>
            <person name="Desiro A."/>
            <person name="Na H."/>
            <person name="Kennedy M."/>
            <person name="Barry K."/>
            <person name="Grigoriev I.V."/>
            <person name="Miller A.N."/>
            <person name="O'Donnell K."/>
            <person name="Stajich J.E."/>
            <person name="Bonito G."/>
        </authorList>
    </citation>
    <scope>NUCLEOTIDE SEQUENCE</scope>
    <source>
        <strain evidence="10">REB-010B</strain>
    </source>
</reference>
<dbReference type="InterPro" id="IPR005821">
    <property type="entry name" value="Ion_trans_dom"/>
</dbReference>
<evidence type="ECO:0000256" key="3">
    <source>
        <dbReference type="ARBA" id="ARBA00022737"/>
    </source>
</evidence>
<feature type="transmembrane region" description="Helical" evidence="8">
    <location>
        <begin position="1295"/>
        <end position="1317"/>
    </location>
</feature>
<evidence type="ECO:0000313" key="10">
    <source>
        <dbReference type="EMBL" id="KAG0325569.1"/>
    </source>
</evidence>
<dbReference type="Pfam" id="PF00520">
    <property type="entry name" value="Ion_trans"/>
    <property type="match status" value="1"/>
</dbReference>
<sequence>MNDEPVTQPSYIADDLPSDEVESVPAKTSGEIVNGDFPKGPTITENDAATIRFIADDTGSMQPIHIRPTASTSRVKHKLDVSKLQHGLYKIVLTVSLAHLDTSLLRPLRLGWKLTHRFSRSTVAPMSIINETSVTHFLEIPSAEIDEIKHKTVNSEDETTRLKVPSLIRIEVGLASIEVEIIADFISHKLDDPGINDNFLEIHSVELCPAGGGLYEDNDDGILLNALATQHIDVGHHDLAGDARKPASIIAAQVNSAGTHVVTLSYTLSQAFIDLWQLNNTVKSTSEVHRIPCASASFTLPITAGKKQPLFHISVSYDASKIAVIRLPDDGDEENSHLAKGQASSDIPGIQLFEHTAAFIPAFLQQQQNKHRQRRQRPPLSEKVTISPSSPSSTLVPSTALKLDSTLRQFSGYGRFHFFEPVDEIDADARDAKEVFIACDGNSVFVYSTVKSWSLLHSISLTTLPSLGDVEDSFDRATVRCGARVLIDSIEGPLCILITSSFILVLNLQTASEVAHLAEGASGGFLMAENAAISPSGSLIAVGSRTLSLHTADGKLKLQEFTLREYSYCALALGEFSYGAFSFLNSGCQLMAETSENDVLIREMINQTVISSKEKILMKASGRWLVAQICIRCAVKQKDGSPQTAMKEVVLTMDESSLTVRPLTTSVCEYEPRVGRYPTQESCGELCHAGKHSLPDWPRKCKTPWGIHYQLQDWSLHLPQGEVAFVVLTKEVDSALYQVISVPVSRGSRAFFLPCESQFVIYIGLDIQVWEILKDSQEPGCRLLLMINIGDLEYPTICSHGKIIYLYMDPYYVGSDWDGPGRWWECSEETLLRPENAWLSTSSIPTILAMHHRFDVEDYRKVLLEYVVRLINNCPDPAEERPNFFFEVLSECVNKGCNVFLKDLLTYRGPQPTWIPKAHYHNEYSNPIRFMIEKAKVVAKYLPFAGILIDYCIRIARQECNTLYLAPVLNALPELIKDHPDFALDVMRKMAFIPLHRDDIPLTIVHALVRPSPTIRQYLERIVSGSPRDLSLWDTEVAPSSFDAFAHAAVFQMQRLLPTRVNKLSQSSRDQFPYDIYVAPVDLLWQYQALADRESLRVKAESGVRAMSWWEPLLGIIVYMSKPKTFKHVQTHAFRQEFFDNPAISALLEYKWNTFASSYWLVRFIFQCLYYILVLTVTLLQVYSDRPENLKSAFIAIIAYSSVFLWLEFIQLMKGWRTYLTSMYNYVDVTVFTLPMAASITQLLQIADPGVSSSQTTYVFSFSILVIYLHLLFELRVIRGVCQFVTIIVGVFRKIRIFFIIFAVAIFAFAHAFLHLLWARTESSVNMQENQITYPRNFARALSATYFFMGGIYDPVSNKFTSDDVAFHIMMVLYFFFTVILMLNVLIALINVAFTKTDESWFLVWAQNRLHYIESAENMSFHIPGFRNTHNWFPREVYYIATRQQVQEYSDKYFKEDTKAAVTIASAVDHQQPLAMLSKKTTDIDHRLETMQQAFQESLSEMKDQSDRQQDTLLQLKDQSDKQQYTLLQLKEQMEAQHRTMMELLQA</sequence>
<feature type="domain" description="Ion transport" evidence="9">
    <location>
        <begin position="1164"/>
        <end position="1399"/>
    </location>
</feature>
<evidence type="ECO:0000256" key="2">
    <source>
        <dbReference type="ARBA" id="ARBA00022692"/>
    </source>
</evidence>
<feature type="transmembrane region" description="Helical" evidence="8">
    <location>
        <begin position="1365"/>
        <end position="1394"/>
    </location>
</feature>
<keyword evidence="4 8" id="KW-1133">Transmembrane helix</keyword>
<dbReference type="OrthoDB" id="310870at2759"/>
<comment type="caution">
    <text evidence="10">The sequence shown here is derived from an EMBL/GenBank/DDBJ whole genome shotgun (WGS) entry which is preliminary data.</text>
</comment>
<dbReference type="Proteomes" id="UP000738325">
    <property type="component" value="Unassembled WGS sequence"/>
</dbReference>
<evidence type="ECO:0000256" key="6">
    <source>
        <dbReference type="SAM" id="Coils"/>
    </source>
</evidence>
<feature type="transmembrane region" description="Helical" evidence="8">
    <location>
        <begin position="1256"/>
        <end position="1275"/>
    </location>
</feature>
<feature type="transmembrane region" description="Helical" evidence="8">
    <location>
        <begin position="1160"/>
        <end position="1180"/>
    </location>
</feature>
<evidence type="ECO:0000256" key="5">
    <source>
        <dbReference type="ARBA" id="ARBA00023136"/>
    </source>
</evidence>
<dbReference type="GO" id="GO:0005216">
    <property type="term" value="F:monoatomic ion channel activity"/>
    <property type="evidence" value="ECO:0007669"/>
    <property type="project" value="InterPro"/>
</dbReference>
<feature type="compositionally biased region" description="Low complexity" evidence="7">
    <location>
        <begin position="385"/>
        <end position="397"/>
    </location>
</feature>
<name>A0A9P6RTN6_9FUNG</name>
<evidence type="ECO:0000256" key="7">
    <source>
        <dbReference type="SAM" id="MobiDB-lite"/>
    </source>
</evidence>
<dbReference type="PANTHER" id="PTHR10582">
    <property type="entry name" value="TRANSIENT RECEPTOR POTENTIAL ION CHANNEL PROTEIN"/>
    <property type="match status" value="1"/>
</dbReference>
<evidence type="ECO:0000256" key="1">
    <source>
        <dbReference type="ARBA" id="ARBA00004141"/>
    </source>
</evidence>
<feature type="region of interest" description="Disordered" evidence="7">
    <location>
        <begin position="368"/>
        <end position="397"/>
    </location>
</feature>
<evidence type="ECO:0000313" key="11">
    <source>
        <dbReference type="Proteomes" id="UP000738325"/>
    </source>
</evidence>
<dbReference type="GO" id="GO:0098703">
    <property type="term" value="P:calcium ion import across plasma membrane"/>
    <property type="evidence" value="ECO:0007669"/>
    <property type="project" value="TreeGrafter"/>
</dbReference>
<dbReference type="EMBL" id="JAAAIP010000109">
    <property type="protein sequence ID" value="KAG0325569.1"/>
    <property type="molecule type" value="Genomic_DNA"/>
</dbReference>
<feature type="transmembrane region" description="Helical" evidence="8">
    <location>
        <begin position="1192"/>
        <end position="1212"/>
    </location>
</feature>
<dbReference type="GO" id="GO:0005886">
    <property type="term" value="C:plasma membrane"/>
    <property type="evidence" value="ECO:0007669"/>
    <property type="project" value="TreeGrafter"/>
</dbReference>
<feature type="coiled-coil region" evidence="6">
    <location>
        <begin position="1499"/>
        <end position="1547"/>
    </location>
</feature>